<name>A0A482TQ00_9EURY</name>
<comment type="caution">
    <text evidence="2">The sequence shown here is derived from an EMBL/GenBank/DDBJ whole genome shotgun (WGS) entry which is preliminary data.</text>
</comment>
<dbReference type="AlphaFoldDB" id="A0A482TQ00"/>
<evidence type="ECO:0000313" key="3">
    <source>
        <dbReference type="Proteomes" id="UP000294028"/>
    </source>
</evidence>
<feature type="region of interest" description="Disordered" evidence="1">
    <location>
        <begin position="1"/>
        <end position="24"/>
    </location>
</feature>
<evidence type="ECO:0000313" key="2">
    <source>
        <dbReference type="EMBL" id="RYJ19469.1"/>
    </source>
</evidence>
<evidence type="ECO:0000256" key="1">
    <source>
        <dbReference type="SAM" id="MobiDB-lite"/>
    </source>
</evidence>
<reference evidence="2 3" key="1">
    <citation type="submission" date="2018-12" db="EMBL/GenBank/DDBJ databases">
        <title>Genome analysis provides insights into bioremediation potentialities of Halogeometricum borinquense strain N11.</title>
        <authorList>
            <person name="Najjari A."/>
            <person name="Youssef N."/>
            <person name="Fhoula I."/>
            <person name="Ben Dhia O."/>
            <person name="Mahjoubi M."/>
            <person name="Ouzari H.I."/>
            <person name="Cherif A."/>
        </authorList>
    </citation>
    <scope>NUCLEOTIDE SEQUENCE [LARGE SCALE GENOMIC DNA]</scope>
    <source>
        <strain evidence="2 3">N11</strain>
    </source>
</reference>
<organism evidence="2 3">
    <name type="scientific">Halogeometricum borinquense</name>
    <dbReference type="NCBI Taxonomy" id="60847"/>
    <lineage>
        <taxon>Archaea</taxon>
        <taxon>Methanobacteriati</taxon>
        <taxon>Methanobacteriota</taxon>
        <taxon>Stenosarchaea group</taxon>
        <taxon>Halobacteria</taxon>
        <taxon>Halobacteriales</taxon>
        <taxon>Haloferacaceae</taxon>
        <taxon>Halogeometricum</taxon>
    </lineage>
</organism>
<dbReference type="EMBL" id="RZHH01000001">
    <property type="protein sequence ID" value="RYJ19469.1"/>
    <property type="molecule type" value="Genomic_DNA"/>
</dbReference>
<gene>
    <name evidence="2" type="ORF">ELS19_00210</name>
</gene>
<proteinExistence type="predicted"/>
<sequence>MSDQPGDRGAPFDRTVVRDRSIDSIPKGPIQVRVSHDRDLTWLQAYRQQSEPQNTRFTNCSEDELDDKLDRVTAALEARESSNVEREFHASD</sequence>
<accession>A0A482TQ00</accession>
<protein>
    <submittedName>
        <fullName evidence="2">Uncharacterized protein</fullName>
    </submittedName>
</protein>
<dbReference type="Proteomes" id="UP000294028">
    <property type="component" value="Unassembled WGS sequence"/>
</dbReference>